<dbReference type="GO" id="GO:0019877">
    <property type="term" value="P:diaminopimelate biosynthetic process"/>
    <property type="evidence" value="ECO:0007669"/>
    <property type="project" value="UniProtKB-ARBA"/>
</dbReference>
<dbReference type="AlphaFoldDB" id="A0AB94IV80"/>
<feature type="binding site" evidence="2">
    <location>
        <position position="111"/>
    </location>
    <ligand>
        <name>Mn(2+)</name>
        <dbReference type="ChEBI" id="CHEBI:29035"/>
        <label>2</label>
    </ligand>
</feature>
<protein>
    <submittedName>
        <fullName evidence="4">Amidohydrolase</fullName>
    </submittedName>
</protein>
<dbReference type="SUPFAM" id="SSF53187">
    <property type="entry name" value="Zn-dependent exopeptidases"/>
    <property type="match status" value="1"/>
</dbReference>
<dbReference type="Pfam" id="PF07687">
    <property type="entry name" value="M20_dimer"/>
    <property type="match status" value="1"/>
</dbReference>
<dbReference type="Gene3D" id="3.40.630.10">
    <property type="entry name" value="Zn peptidases"/>
    <property type="match status" value="1"/>
</dbReference>
<dbReference type="InterPro" id="IPR036264">
    <property type="entry name" value="Bact_exopeptidase_dim_dom"/>
</dbReference>
<dbReference type="PIRSF" id="PIRSF005962">
    <property type="entry name" value="Pept_M20D_amidohydro"/>
    <property type="match status" value="1"/>
</dbReference>
<evidence type="ECO:0000313" key="4">
    <source>
        <dbReference type="EMBL" id="CBL27654.1"/>
    </source>
</evidence>
<accession>A0AB94IV80</accession>
<keyword evidence="2" id="KW-0479">Metal-binding</keyword>
<reference evidence="4 5" key="2">
    <citation type="submission" date="2010-03" db="EMBL/GenBank/DDBJ databases">
        <authorList>
            <person name="Pajon A."/>
        </authorList>
    </citation>
    <scope>NUCLEOTIDE SEQUENCE [LARGE SCALE GENOMIC DNA]</scope>
    <source>
        <strain evidence="4 5">SGP1</strain>
    </source>
</reference>
<evidence type="ECO:0000256" key="1">
    <source>
        <dbReference type="ARBA" id="ARBA00022801"/>
    </source>
</evidence>
<dbReference type="GO" id="GO:0046872">
    <property type="term" value="F:metal ion binding"/>
    <property type="evidence" value="ECO:0007669"/>
    <property type="project" value="UniProtKB-KW"/>
</dbReference>
<dbReference type="InterPro" id="IPR011650">
    <property type="entry name" value="Peptidase_M20_dimer"/>
</dbReference>
<keyword evidence="1" id="KW-0378">Hydrolase</keyword>
<dbReference type="Proteomes" id="UP000008957">
    <property type="component" value="Chromosome"/>
</dbReference>
<dbReference type="InterPro" id="IPR002933">
    <property type="entry name" value="Peptidase_M20"/>
</dbReference>
<evidence type="ECO:0000259" key="3">
    <source>
        <dbReference type="Pfam" id="PF07687"/>
    </source>
</evidence>
<dbReference type="RefSeq" id="WP_015555801.1">
    <property type="nucleotide sequence ID" value="NZ_OZ209244.1"/>
</dbReference>
<dbReference type="FunFam" id="3.30.70.360:FF:000001">
    <property type="entry name" value="N-acetyldiaminopimelate deacetylase"/>
    <property type="match status" value="1"/>
</dbReference>
<feature type="binding site" evidence="2">
    <location>
        <position position="371"/>
    </location>
    <ligand>
        <name>Mn(2+)</name>
        <dbReference type="ChEBI" id="CHEBI:29035"/>
        <label>2</label>
    </ligand>
</feature>
<dbReference type="SUPFAM" id="SSF55031">
    <property type="entry name" value="Bacterial exopeptidase dimerisation domain"/>
    <property type="match status" value="1"/>
</dbReference>
<organism evidence="4 5">
    <name type="scientific">Fretibacterium fastidiosum</name>
    <dbReference type="NCBI Taxonomy" id="651822"/>
    <lineage>
        <taxon>Bacteria</taxon>
        <taxon>Thermotogati</taxon>
        <taxon>Synergistota</taxon>
        <taxon>Synergistia</taxon>
        <taxon>Synergistales</taxon>
        <taxon>Aminobacteriaceae</taxon>
        <taxon>Fretibacterium</taxon>
    </lineage>
</organism>
<comment type="cofactor">
    <cofactor evidence="2">
        <name>Mn(2+)</name>
        <dbReference type="ChEBI" id="CHEBI:29035"/>
    </cofactor>
    <text evidence="2">The Mn(2+) ion enhances activity.</text>
</comment>
<keyword evidence="2" id="KW-0464">Manganese</keyword>
<sequence>MMNMLSRIKDLAREYERDAVALRRHFHAHPELSWQEARTTDRIAEELGKLGIPVLHRGYGGTSSGLIADIEGARPGRRVALRSDIDALPIHEENDVEYRSQNDGVMHACGHDGHMAGLLTAARILTQIRDELPGTVRLLFQPAEEDGPRGGARVMIQEGALQGVDGIFGLHLFSLYPTGKVLYRSGPCMASADGWDLVVTGKGGHGAAPEKAVDPVVAACTLGCALQTIVSREVAPTDTAVISITSVESSTKTRNIIPESVTLMGATRALSPEMQDRVEAAMRRIAEGVALTTRCRIDLNYMRFYPAVINDPKLTQILKETAEAMFGADAEEAPVNMGSEDFSFYGRAVPATFAQLGVGDPAQPGTRCPHHSPTFNLDEAQLKRAAALHAGFAWSFLNGD</sequence>
<dbReference type="PANTHER" id="PTHR11014:SF63">
    <property type="entry name" value="METALLOPEPTIDASE, PUTATIVE (AFU_ORTHOLOGUE AFUA_6G09600)-RELATED"/>
    <property type="match status" value="1"/>
</dbReference>
<dbReference type="EMBL" id="FP929056">
    <property type="protein sequence ID" value="CBL27654.1"/>
    <property type="molecule type" value="Genomic_DNA"/>
</dbReference>
<feature type="binding site" evidence="2">
    <location>
        <position position="109"/>
    </location>
    <ligand>
        <name>Mn(2+)</name>
        <dbReference type="ChEBI" id="CHEBI:29035"/>
        <label>2</label>
    </ligand>
</feature>
<keyword evidence="5" id="KW-1185">Reference proteome</keyword>
<feature type="binding site" evidence="2">
    <location>
        <position position="171"/>
    </location>
    <ligand>
        <name>Mn(2+)</name>
        <dbReference type="ChEBI" id="CHEBI:29035"/>
        <label>2</label>
    </ligand>
</feature>
<dbReference type="NCBIfam" id="TIGR01891">
    <property type="entry name" value="amidohydrolases"/>
    <property type="match status" value="1"/>
</dbReference>
<dbReference type="PANTHER" id="PTHR11014">
    <property type="entry name" value="PEPTIDASE M20 FAMILY MEMBER"/>
    <property type="match status" value="1"/>
</dbReference>
<feature type="domain" description="Peptidase M20 dimerisation" evidence="3">
    <location>
        <begin position="194"/>
        <end position="288"/>
    </location>
</feature>
<gene>
    <name evidence="4" type="ORF">SY1_00770</name>
</gene>
<dbReference type="KEGG" id="sbr:SY1_00770"/>
<proteinExistence type="predicted"/>
<dbReference type="Pfam" id="PF01546">
    <property type="entry name" value="Peptidase_M20"/>
    <property type="match status" value="1"/>
</dbReference>
<name>A0AB94IV80_9BACT</name>
<reference evidence="5" key="1">
    <citation type="submission" date="2010-03" db="EMBL/GenBank/DDBJ databases">
        <title>The genome sequence of Synergistetes sp. SGP1.</title>
        <authorList>
            <consortium name="metaHIT consortium -- http://www.metahit.eu/"/>
            <person name="Pajon A."/>
            <person name="Turner K."/>
            <person name="Parkhill J."/>
            <person name="Wade W."/>
            <person name="Vartoukian S."/>
        </authorList>
    </citation>
    <scope>NUCLEOTIDE SEQUENCE [LARGE SCALE GENOMIC DNA]</scope>
    <source>
        <strain evidence="5">SGP1</strain>
    </source>
</reference>
<evidence type="ECO:0000256" key="2">
    <source>
        <dbReference type="PIRSR" id="PIRSR005962-1"/>
    </source>
</evidence>
<evidence type="ECO:0000313" key="5">
    <source>
        <dbReference type="Proteomes" id="UP000008957"/>
    </source>
</evidence>
<dbReference type="Gene3D" id="3.30.70.360">
    <property type="match status" value="1"/>
</dbReference>
<feature type="binding site" evidence="2">
    <location>
        <position position="145"/>
    </location>
    <ligand>
        <name>Mn(2+)</name>
        <dbReference type="ChEBI" id="CHEBI:29035"/>
        <label>2</label>
    </ligand>
</feature>
<dbReference type="InterPro" id="IPR017439">
    <property type="entry name" value="Amidohydrolase"/>
</dbReference>
<dbReference type="GO" id="GO:0050118">
    <property type="term" value="F:N-acetyldiaminopimelate deacetylase activity"/>
    <property type="evidence" value="ECO:0007669"/>
    <property type="project" value="UniProtKB-ARBA"/>
</dbReference>